<keyword evidence="2" id="KW-0540">Nuclease</keyword>
<dbReference type="InterPro" id="IPR041633">
    <property type="entry name" value="Polbeta"/>
</dbReference>
<evidence type="ECO:0000256" key="2">
    <source>
        <dbReference type="ARBA" id="ARBA00022722"/>
    </source>
</evidence>
<comment type="caution">
    <text evidence="6">The sequence shown here is derived from an EMBL/GenBank/DDBJ whole genome shotgun (WGS) entry which is preliminary data.</text>
</comment>
<accession>A0A326UE28</accession>
<gene>
    <name evidence="6" type="ORF">EI42_00468</name>
</gene>
<feature type="domain" description="Polymerase beta nucleotidyltransferase" evidence="5">
    <location>
        <begin position="9"/>
        <end position="104"/>
    </location>
</feature>
<dbReference type="InterPro" id="IPR043519">
    <property type="entry name" value="NT_sf"/>
</dbReference>
<keyword evidence="7" id="KW-1185">Reference proteome</keyword>
<keyword evidence="3" id="KW-0378">Hydrolase</keyword>
<dbReference type="InterPro" id="IPR008201">
    <property type="entry name" value="HepT-like"/>
</dbReference>
<dbReference type="PANTHER" id="PTHR43852:SF3">
    <property type="entry name" value="NUCLEOTIDYLTRANSFERASE"/>
    <property type="match status" value="1"/>
</dbReference>
<dbReference type="InterPro" id="IPR052930">
    <property type="entry name" value="TA_antitoxin_MntA"/>
</dbReference>
<dbReference type="RefSeq" id="WP_111318424.1">
    <property type="nucleotide sequence ID" value="NZ_BIFX01000001.1"/>
</dbReference>
<dbReference type="SUPFAM" id="SSF81301">
    <property type="entry name" value="Nucleotidyltransferase"/>
    <property type="match status" value="1"/>
</dbReference>
<dbReference type="Gene3D" id="3.30.460.10">
    <property type="entry name" value="Beta Polymerase, domain 2"/>
    <property type="match status" value="1"/>
</dbReference>
<dbReference type="Pfam" id="PF18765">
    <property type="entry name" value="Polbeta"/>
    <property type="match status" value="1"/>
</dbReference>
<evidence type="ECO:0000256" key="1">
    <source>
        <dbReference type="ARBA" id="ARBA00022649"/>
    </source>
</evidence>
<keyword evidence="1" id="KW-1277">Toxin-antitoxin system</keyword>
<dbReference type="AlphaFoldDB" id="A0A326UE28"/>
<comment type="similarity">
    <text evidence="4">Belongs to the HepT RNase toxin family.</text>
</comment>
<dbReference type="GO" id="GO:0016787">
    <property type="term" value="F:hydrolase activity"/>
    <property type="evidence" value="ECO:0007669"/>
    <property type="project" value="UniProtKB-KW"/>
</dbReference>
<dbReference type="GO" id="GO:0004540">
    <property type="term" value="F:RNA nuclease activity"/>
    <property type="evidence" value="ECO:0007669"/>
    <property type="project" value="InterPro"/>
</dbReference>
<dbReference type="OrthoDB" id="150032at2"/>
<reference evidence="6 7" key="1">
    <citation type="submission" date="2018-06" db="EMBL/GenBank/DDBJ databases">
        <title>Genomic Encyclopedia of Archaeal and Bacterial Type Strains, Phase II (KMG-II): from individual species to whole genera.</title>
        <authorList>
            <person name="Goeker M."/>
        </authorList>
    </citation>
    <scope>NUCLEOTIDE SEQUENCE [LARGE SCALE GENOMIC DNA]</scope>
    <source>
        <strain evidence="6 7">ATCC BAA-1881</strain>
    </source>
</reference>
<name>A0A326UE28_THEHA</name>
<dbReference type="Pfam" id="PF01934">
    <property type="entry name" value="HepT-like"/>
    <property type="match status" value="1"/>
</dbReference>
<dbReference type="Gene3D" id="1.20.120.580">
    <property type="entry name" value="bsu32300-like"/>
    <property type="match status" value="1"/>
</dbReference>
<evidence type="ECO:0000256" key="4">
    <source>
        <dbReference type="ARBA" id="ARBA00024207"/>
    </source>
</evidence>
<dbReference type="GO" id="GO:0110001">
    <property type="term" value="C:toxin-antitoxin complex"/>
    <property type="evidence" value="ECO:0007669"/>
    <property type="project" value="InterPro"/>
</dbReference>
<dbReference type="NCBIfam" id="NF047752">
    <property type="entry name" value="MntA_antitoxin"/>
    <property type="match status" value="1"/>
</dbReference>
<sequence length="279" mass="32371">MNLFEKHTQLTQLFAQNPVTVAYLAGSLSNRAPFGDFSDVDIAILLMEQIKADQFLEYQLYFFSELAKRLESDNIDVLILNKASLLLKSHVIKYGQLLYSRDEKKRIMFETRAVMDYLDYRKYNDIQNQALGRRLKGQLLSLNREIARQQLKNLREATIILRELGEKERDEFATNYRLYGAGERYLLQAIEACLQLCAMLIAALSLRKPEEQHDLLGIIATEQIIPRPLAYKLEHITNQRDSLLYEPHTIDRRALHASLQRTAHDLETFADTIEPKLEA</sequence>
<proteinExistence type="inferred from homology"/>
<evidence type="ECO:0000259" key="5">
    <source>
        <dbReference type="Pfam" id="PF18765"/>
    </source>
</evidence>
<evidence type="ECO:0000313" key="7">
    <source>
        <dbReference type="Proteomes" id="UP000248806"/>
    </source>
</evidence>
<dbReference type="PANTHER" id="PTHR43852">
    <property type="entry name" value="NUCLEOTIDYLTRANSFERASE"/>
    <property type="match status" value="1"/>
</dbReference>
<evidence type="ECO:0000313" key="6">
    <source>
        <dbReference type="EMBL" id="PZW36294.1"/>
    </source>
</evidence>
<protein>
    <submittedName>
        <fullName evidence="6">Uncharacterized protein YutE (UPF0331/DUF86 family)</fullName>
    </submittedName>
</protein>
<dbReference type="EMBL" id="QKUF01000001">
    <property type="protein sequence ID" value="PZW36294.1"/>
    <property type="molecule type" value="Genomic_DNA"/>
</dbReference>
<dbReference type="InterPro" id="IPR037038">
    <property type="entry name" value="HepT-like_sf"/>
</dbReference>
<dbReference type="Proteomes" id="UP000248806">
    <property type="component" value="Unassembled WGS sequence"/>
</dbReference>
<evidence type="ECO:0000256" key="3">
    <source>
        <dbReference type="ARBA" id="ARBA00022801"/>
    </source>
</evidence>
<organism evidence="6 7">
    <name type="scientific">Thermosporothrix hazakensis</name>
    <dbReference type="NCBI Taxonomy" id="644383"/>
    <lineage>
        <taxon>Bacteria</taxon>
        <taxon>Bacillati</taxon>
        <taxon>Chloroflexota</taxon>
        <taxon>Ktedonobacteria</taxon>
        <taxon>Ktedonobacterales</taxon>
        <taxon>Thermosporotrichaceae</taxon>
        <taxon>Thermosporothrix</taxon>
    </lineage>
</organism>